<evidence type="ECO:0000313" key="1">
    <source>
        <dbReference type="EMBL" id="KWV87967.1"/>
    </source>
</evidence>
<dbReference type="EMBL" id="LCYA01000058">
    <property type="protein sequence ID" value="KWV87967.1"/>
    <property type="molecule type" value="Genomic_DNA"/>
</dbReference>
<proteinExistence type="predicted"/>
<accession>A0A109LHH3</accession>
<organism evidence="1 2">
    <name type="scientific">Pseudomonas fluorescens</name>
    <dbReference type="NCBI Taxonomy" id="294"/>
    <lineage>
        <taxon>Bacteria</taxon>
        <taxon>Pseudomonadati</taxon>
        <taxon>Pseudomonadota</taxon>
        <taxon>Gammaproteobacteria</taxon>
        <taxon>Pseudomonadales</taxon>
        <taxon>Pseudomonadaceae</taxon>
        <taxon>Pseudomonas</taxon>
    </lineage>
</organism>
<comment type="caution">
    <text evidence="1">The sequence shown here is derived from an EMBL/GenBank/DDBJ whole genome shotgun (WGS) entry which is preliminary data.</text>
</comment>
<reference evidence="1 2" key="1">
    <citation type="submission" date="2015-05" db="EMBL/GenBank/DDBJ databases">
        <title>A genomic and transcriptomic approach to investigate the blue pigment phenotype in Pseudomonas fluorescens.</title>
        <authorList>
            <person name="Andreani N.A."/>
            <person name="Cardazzo B."/>
        </authorList>
    </citation>
    <scope>NUCLEOTIDE SEQUENCE [LARGE SCALE GENOMIC DNA]</scope>
    <source>
        <strain evidence="1 2">Ps_22</strain>
    </source>
</reference>
<evidence type="ECO:0000313" key="2">
    <source>
        <dbReference type="Proteomes" id="UP000061348"/>
    </source>
</evidence>
<gene>
    <name evidence="1" type="ORF">PFLmoz3_02351</name>
</gene>
<protein>
    <submittedName>
        <fullName evidence="1">Uncharacterized protein</fullName>
    </submittedName>
</protein>
<dbReference type="Proteomes" id="UP000061348">
    <property type="component" value="Unassembled WGS sequence"/>
</dbReference>
<dbReference type="AlphaFoldDB" id="A0A109LHH3"/>
<sequence length="75" mass="8034">MLIQAEGALEHMLHARLFPHMVFADALQLVVKPTIRPAITDMGQGETLAAKHQGAQGGEQRLAAAVGLQPAILRQ</sequence>
<name>A0A109LHH3_PSEFL</name>